<name>A0A4U1I7A4_9BURK</name>
<evidence type="ECO:0000259" key="2">
    <source>
        <dbReference type="Pfam" id="PF02120"/>
    </source>
</evidence>
<comment type="caution">
    <text evidence="3">The sequence shown here is derived from an EMBL/GenBank/DDBJ whole genome shotgun (WGS) entry which is preliminary data.</text>
</comment>
<gene>
    <name evidence="3" type="ORF">FAZ69_10035</name>
</gene>
<evidence type="ECO:0000256" key="1">
    <source>
        <dbReference type="SAM" id="MobiDB-lite"/>
    </source>
</evidence>
<feature type="region of interest" description="Disordered" evidence="1">
    <location>
        <begin position="194"/>
        <end position="213"/>
    </location>
</feature>
<dbReference type="Pfam" id="PF02120">
    <property type="entry name" value="Flg_hook"/>
    <property type="match status" value="1"/>
</dbReference>
<dbReference type="AlphaFoldDB" id="A0A4U1I7A4"/>
<feature type="region of interest" description="Disordered" evidence="1">
    <location>
        <begin position="476"/>
        <end position="509"/>
    </location>
</feature>
<reference evidence="3 4" key="1">
    <citation type="submission" date="2019-04" db="EMBL/GenBank/DDBJ databases">
        <title>Trinickia sp. 7GSK02, isolated from subtropical forest soil.</title>
        <authorList>
            <person name="Gao Z.-H."/>
            <person name="Qiu L.-H."/>
        </authorList>
    </citation>
    <scope>NUCLEOTIDE SEQUENCE [LARGE SCALE GENOMIC DNA]</scope>
    <source>
        <strain evidence="3 4">7GSK02</strain>
    </source>
</reference>
<evidence type="ECO:0000313" key="4">
    <source>
        <dbReference type="Proteomes" id="UP000305539"/>
    </source>
</evidence>
<accession>A0A4U1I7A4</accession>
<keyword evidence="3" id="KW-0966">Cell projection</keyword>
<keyword evidence="3" id="KW-0969">Cilium</keyword>
<dbReference type="InterPro" id="IPR021136">
    <property type="entry name" value="Flagellar_hook_control-like_C"/>
</dbReference>
<proteinExistence type="predicted"/>
<keyword evidence="4" id="KW-1185">Reference proteome</keyword>
<protein>
    <submittedName>
        <fullName evidence="3">Flagellar hook-length control protein FliK</fullName>
    </submittedName>
</protein>
<keyword evidence="3" id="KW-0282">Flagellum</keyword>
<feature type="compositionally biased region" description="Low complexity" evidence="1">
    <location>
        <begin position="292"/>
        <end position="304"/>
    </location>
</feature>
<evidence type="ECO:0000313" key="3">
    <source>
        <dbReference type="EMBL" id="TKC89286.1"/>
    </source>
</evidence>
<feature type="region of interest" description="Disordered" evidence="1">
    <location>
        <begin position="285"/>
        <end position="304"/>
    </location>
</feature>
<feature type="domain" description="Flagellar hook-length control protein-like C-terminal" evidence="2">
    <location>
        <begin position="362"/>
        <end position="440"/>
    </location>
</feature>
<feature type="compositionally biased region" description="Basic and acidic residues" evidence="1">
    <location>
        <begin position="498"/>
        <end position="509"/>
    </location>
</feature>
<organism evidence="3 4">
    <name type="scientific">Trinickia terrae</name>
    <dbReference type="NCBI Taxonomy" id="2571161"/>
    <lineage>
        <taxon>Bacteria</taxon>
        <taxon>Pseudomonadati</taxon>
        <taxon>Pseudomonadota</taxon>
        <taxon>Betaproteobacteria</taxon>
        <taxon>Burkholderiales</taxon>
        <taxon>Burkholderiaceae</taxon>
        <taxon>Trinickia</taxon>
    </lineage>
</organism>
<dbReference type="OrthoDB" id="5296742at2"/>
<dbReference type="Proteomes" id="UP000305539">
    <property type="component" value="Unassembled WGS sequence"/>
</dbReference>
<sequence length="509" mass="50296">MTGIDTAIASVLASRIDSLLTNGVGSFSNTTTAQTGASALAADTTNALAGLTGAIPDPQASAQTVLSEVALTLDAISRFGGEATPAVVGEAPIWPAPPAINVSAGASADLFPSDAGASASAGAGAADGAGAFSTAAAQQTQGASLSVSTVPVSALASALAQTVSDSGLFYESHLAQWLSGLRMVDSLASEPQTRLAAGQGQLPLPWGGTPAAQADDATLSSWLDGHASSFFGSGNAPDAAQGAAAHAAQNGPAAQQNAPFAGYAQAAARPAMAFAQDTLFGAGPSSGGGAAGHSAQAASAQQAGNAGATAPSSIAASIHPATIPLVRQQLDLLATDQFRWTGEVWPGTKLDWTIEPDGGHRRADSLDDQPAWRTRLTLALPTLGTVDAELTLTGTRLVARVQASPGGAARLAAQGDAFRLRLQAAGIELAGLSIREIGGTSPASGASPAAAAFAYARSAAASVDAHDVIDAEVIDKPAGMPPAPAAPAKPASTSPLDRLFHDPFEWGGA</sequence>
<dbReference type="EMBL" id="SWJE01000005">
    <property type="protein sequence ID" value="TKC89286.1"/>
    <property type="molecule type" value="Genomic_DNA"/>
</dbReference>
<dbReference type="RefSeq" id="WP_136893899.1">
    <property type="nucleotide sequence ID" value="NZ_SWJE01000005.1"/>
</dbReference>